<evidence type="ECO:0000259" key="1">
    <source>
        <dbReference type="Pfam" id="PF06985"/>
    </source>
</evidence>
<dbReference type="Pfam" id="PF06985">
    <property type="entry name" value="HET"/>
    <property type="match status" value="1"/>
</dbReference>
<reference evidence="2" key="1">
    <citation type="journal article" date="2020" name="Stud. Mycol.">
        <title>101 Dothideomycetes genomes: a test case for predicting lifestyles and emergence of pathogens.</title>
        <authorList>
            <person name="Haridas S."/>
            <person name="Albert R."/>
            <person name="Binder M."/>
            <person name="Bloem J."/>
            <person name="Labutti K."/>
            <person name="Salamov A."/>
            <person name="Andreopoulos B."/>
            <person name="Baker S."/>
            <person name="Barry K."/>
            <person name="Bills G."/>
            <person name="Bluhm B."/>
            <person name="Cannon C."/>
            <person name="Castanera R."/>
            <person name="Culley D."/>
            <person name="Daum C."/>
            <person name="Ezra D."/>
            <person name="Gonzalez J."/>
            <person name="Henrissat B."/>
            <person name="Kuo A."/>
            <person name="Liang C."/>
            <person name="Lipzen A."/>
            <person name="Lutzoni F."/>
            <person name="Magnuson J."/>
            <person name="Mondo S."/>
            <person name="Nolan M."/>
            <person name="Ohm R."/>
            <person name="Pangilinan J."/>
            <person name="Park H.-J."/>
            <person name="Ramirez L."/>
            <person name="Alfaro M."/>
            <person name="Sun H."/>
            <person name="Tritt A."/>
            <person name="Yoshinaga Y."/>
            <person name="Zwiers L.-H."/>
            <person name="Turgeon B."/>
            <person name="Goodwin S."/>
            <person name="Spatafora J."/>
            <person name="Crous P."/>
            <person name="Grigoriev I."/>
        </authorList>
    </citation>
    <scope>NUCLEOTIDE SEQUENCE</scope>
    <source>
        <strain evidence="2">CBS 627.86</strain>
    </source>
</reference>
<sequence>MPSSFKHDPLKLDSRQIRLLRFINPQPSSPGIHLEISHHYLEDRIFRRKCPRYWALSYTWGPETPLIAISINNRSFRVRRNLWTLLSAVKFGAPRNLDEETKDEEGLRLEEMYFWVDQICIDQESTVERNHQVEMMRSIYQSAISTVIWLGPKGDLPGSDEIIRHITVKDAPIPTRLDFYNHPYWKRLWIVQEIMYSRQLIIMCGLHGILWEDFTDYYRSMTARFGQEGGRWSVYRYELWSLVEEKAAYLEAPPENPRIPTGERLRLESDERRPFEPTGSLRTVLDTFGDRGCDDPRDKIFGLQSLVTPKERIAVDYGLSREELYSLVMKRHQVDTELARQLTKGIDRNLMSLLDLMDDGSVEYDQSDG</sequence>
<organism evidence="2 3">
    <name type="scientific">Lophiotrema nucula</name>
    <dbReference type="NCBI Taxonomy" id="690887"/>
    <lineage>
        <taxon>Eukaryota</taxon>
        <taxon>Fungi</taxon>
        <taxon>Dikarya</taxon>
        <taxon>Ascomycota</taxon>
        <taxon>Pezizomycotina</taxon>
        <taxon>Dothideomycetes</taxon>
        <taxon>Pleosporomycetidae</taxon>
        <taxon>Pleosporales</taxon>
        <taxon>Lophiotremataceae</taxon>
        <taxon>Lophiotrema</taxon>
    </lineage>
</organism>
<evidence type="ECO:0000313" key="2">
    <source>
        <dbReference type="EMBL" id="KAF2123029.1"/>
    </source>
</evidence>
<dbReference type="PANTHER" id="PTHR24148">
    <property type="entry name" value="ANKYRIN REPEAT DOMAIN-CONTAINING PROTEIN 39 HOMOLOG-RELATED"/>
    <property type="match status" value="1"/>
</dbReference>
<proteinExistence type="predicted"/>
<gene>
    <name evidence="2" type="ORF">BDV96DRAFT_593489</name>
</gene>
<keyword evidence="3" id="KW-1185">Reference proteome</keyword>
<protein>
    <submittedName>
        <fullName evidence="2">Heterokaryon incompatibility protein-domain-containing protein</fullName>
    </submittedName>
</protein>
<feature type="domain" description="Heterokaryon incompatibility" evidence="1">
    <location>
        <begin position="53"/>
        <end position="193"/>
    </location>
</feature>
<dbReference type="Proteomes" id="UP000799770">
    <property type="component" value="Unassembled WGS sequence"/>
</dbReference>
<dbReference type="PANTHER" id="PTHR24148:SF73">
    <property type="entry name" value="HET DOMAIN PROTEIN (AFU_ORTHOLOGUE AFUA_8G01020)"/>
    <property type="match status" value="1"/>
</dbReference>
<dbReference type="AlphaFoldDB" id="A0A6A5ZU54"/>
<name>A0A6A5ZU54_9PLEO</name>
<dbReference type="EMBL" id="ML977310">
    <property type="protein sequence ID" value="KAF2123029.1"/>
    <property type="molecule type" value="Genomic_DNA"/>
</dbReference>
<dbReference type="InterPro" id="IPR010730">
    <property type="entry name" value="HET"/>
</dbReference>
<evidence type="ECO:0000313" key="3">
    <source>
        <dbReference type="Proteomes" id="UP000799770"/>
    </source>
</evidence>
<accession>A0A6A5ZU54</accession>
<dbReference type="InterPro" id="IPR052895">
    <property type="entry name" value="HetReg/Transcr_Mod"/>
</dbReference>
<dbReference type="OrthoDB" id="194358at2759"/>